<keyword evidence="3" id="KW-1185">Reference proteome</keyword>
<keyword evidence="1" id="KW-0732">Signal</keyword>
<accession>A0ABV5SKR3</accession>
<organism evidence="2 3">
    <name type="scientific">Nonomuraea helvata</name>
    <dbReference type="NCBI Taxonomy" id="37484"/>
    <lineage>
        <taxon>Bacteria</taxon>
        <taxon>Bacillati</taxon>
        <taxon>Actinomycetota</taxon>
        <taxon>Actinomycetes</taxon>
        <taxon>Streptosporangiales</taxon>
        <taxon>Streptosporangiaceae</taxon>
        <taxon>Nonomuraea</taxon>
    </lineage>
</organism>
<sequence>MKKLLKTAAIGAIAIASSFALAQPAMANSLSWNVSDGVRGAQRVRAA</sequence>
<dbReference type="Proteomes" id="UP001589532">
    <property type="component" value="Unassembled WGS sequence"/>
</dbReference>
<evidence type="ECO:0000256" key="1">
    <source>
        <dbReference type="SAM" id="SignalP"/>
    </source>
</evidence>
<evidence type="ECO:0000313" key="3">
    <source>
        <dbReference type="Proteomes" id="UP001589532"/>
    </source>
</evidence>
<dbReference type="RefSeq" id="WP_344993112.1">
    <property type="nucleotide sequence ID" value="NZ_BAAAXV010000006.1"/>
</dbReference>
<proteinExistence type="predicted"/>
<feature type="chain" id="PRO_5045690625" evidence="1">
    <location>
        <begin position="23"/>
        <end position="47"/>
    </location>
</feature>
<name>A0ABV5SKR3_9ACTN</name>
<comment type="caution">
    <text evidence="2">The sequence shown here is derived from an EMBL/GenBank/DDBJ whole genome shotgun (WGS) entry which is preliminary data.</text>
</comment>
<dbReference type="EMBL" id="JBHMBW010000106">
    <property type="protein sequence ID" value="MFB9631629.1"/>
    <property type="molecule type" value="Genomic_DNA"/>
</dbReference>
<protein>
    <submittedName>
        <fullName evidence="2">Uncharacterized protein</fullName>
    </submittedName>
</protein>
<feature type="signal peptide" evidence="1">
    <location>
        <begin position="1"/>
        <end position="22"/>
    </location>
</feature>
<evidence type="ECO:0000313" key="2">
    <source>
        <dbReference type="EMBL" id="MFB9631629.1"/>
    </source>
</evidence>
<gene>
    <name evidence="2" type="ORF">ACFFSA_51950</name>
</gene>
<reference evidence="2 3" key="1">
    <citation type="submission" date="2024-09" db="EMBL/GenBank/DDBJ databases">
        <authorList>
            <person name="Sun Q."/>
            <person name="Mori K."/>
        </authorList>
    </citation>
    <scope>NUCLEOTIDE SEQUENCE [LARGE SCALE GENOMIC DNA]</scope>
    <source>
        <strain evidence="2 3">JCM 3143</strain>
    </source>
</reference>